<keyword evidence="6 7" id="KW-0472">Membrane</keyword>
<dbReference type="RefSeq" id="XP_018713157.1">
    <property type="nucleotide sequence ID" value="XM_018858435.1"/>
</dbReference>
<dbReference type="GO" id="GO:0015293">
    <property type="term" value="F:symporter activity"/>
    <property type="evidence" value="ECO:0007669"/>
    <property type="project" value="TreeGrafter"/>
</dbReference>
<dbReference type="PANTHER" id="PTHR10590:SF4">
    <property type="entry name" value="SOLUTE CARRIER FAMILY 28 MEMBER 3"/>
    <property type="match status" value="1"/>
</dbReference>
<protein>
    <submittedName>
        <fullName evidence="11">Uncharacterized protein</fullName>
    </submittedName>
</protein>
<evidence type="ECO:0000256" key="2">
    <source>
        <dbReference type="ARBA" id="ARBA00009033"/>
    </source>
</evidence>
<keyword evidence="12" id="KW-1185">Reference proteome</keyword>
<dbReference type="GO" id="GO:0005886">
    <property type="term" value="C:plasma membrane"/>
    <property type="evidence" value="ECO:0007669"/>
    <property type="project" value="UniProtKB-SubCell"/>
</dbReference>
<feature type="transmembrane region" description="Helical" evidence="7">
    <location>
        <begin position="145"/>
        <end position="165"/>
    </location>
</feature>
<proteinExistence type="inferred from homology"/>
<accession>A0A1A0HFA5</accession>
<dbReference type="EMBL" id="LXTC01000001">
    <property type="protein sequence ID" value="OBA22676.1"/>
    <property type="molecule type" value="Genomic_DNA"/>
</dbReference>
<keyword evidence="5 7" id="KW-1133">Transmembrane helix</keyword>
<evidence type="ECO:0000259" key="9">
    <source>
        <dbReference type="Pfam" id="PF07662"/>
    </source>
</evidence>
<dbReference type="GO" id="GO:0005337">
    <property type="term" value="F:nucleoside transmembrane transporter activity"/>
    <property type="evidence" value="ECO:0007669"/>
    <property type="project" value="InterPro"/>
</dbReference>
<evidence type="ECO:0000256" key="5">
    <source>
        <dbReference type="ARBA" id="ARBA00022989"/>
    </source>
</evidence>
<feature type="transmembrane region" description="Helical" evidence="7">
    <location>
        <begin position="12"/>
        <end position="32"/>
    </location>
</feature>
<keyword evidence="3" id="KW-1003">Cell membrane</keyword>
<feature type="domain" description="Concentrative nucleoside transporter N-terminal" evidence="8">
    <location>
        <begin position="126"/>
        <end position="197"/>
    </location>
</feature>
<sequence>MQKLKLRFPWYKTAIHALVGSFFTAWWLSIIIQKNHRQQWLIPTVFWGMIMVRLISWHTKVLKRTLAMAQISWNFVCDIIYNQLLPKRLYRLLSGGAITLAVILIGTFVSPETAYSKRKDRAISFFGLVVAILGLFVTSRNKSKGNWNAVIGGVLMQYIISLFVLRTKCGYDIFNFISTLARELLGFAQEGVAFLTNSEVSQLSMFFFTVLPGVAFFVAFVHIFYYYGVVQWFVSKFAKFFFWSLRISGAESITASASPFLGIGESAILIKDFLPYLTIAELHQVMTSGFATISGAVLVGYIGLGLSAQVLVSSCVMSIPASIAVSKLRCPETEISTTKGDVRFTENIDESKAARNVLQAFSEGANLGLITASTMMIQTMCIIALVALVNGILTWFGQFWNIEALTLELILKYILYPVTFLLGVPRDEILMISNLIANKFIQNEYVAYTMLINDAPYNAMSTRGTLIATYALCGFANLGSMGITLGVLNTLSRGKRSGDIAKNIGSALFSGLIATLMSAAVSGMVVNDSSL</sequence>
<dbReference type="STRING" id="869754.A0A1A0HFA5"/>
<reference evidence="11 12" key="1">
    <citation type="submission" date="2016-05" db="EMBL/GenBank/DDBJ databases">
        <title>Comparative genomics of biotechnologically important yeasts.</title>
        <authorList>
            <consortium name="DOE Joint Genome Institute"/>
            <person name="Riley R."/>
            <person name="Haridas S."/>
            <person name="Wolfe K.H."/>
            <person name="Lopes M.R."/>
            <person name="Hittinger C.T."/>
            <person name="Goker M."/>
            <person name="Salamov A."/>
            <person name="Wisecaver J."/>
            <person name="Long T.M."/>
            <person name="Aerts A.L."/>
            <person name="Barry K."/>
            <person name="Choi C."/>
            <person name="Clum A."/>
            <person name="Coughlan A.Y."/>
            <person name="Deshpande S."/>
            <person name="Douglass A.P."/>
            <person name="Hanson S.J."/>
            <person name="Klenk H.-P."/>
            <person name="LaButti K."/>
            <person name="Lapidus A."/>
            <person name="Lindquist E."/>
            <person name="Lipzen A."/>
            <person name="Meier-kolthoff J.P."/>
            <person name="Ohm R.A."/>
            <person name="Otillar R.P."/>
            <person name="Pangilinan J."/>
            <person name="Peng Y."/>
            <person name="Rokas A."/>
            <person name="Rosa C.A."/>
            <person name="Scheuner C."/>
            <person name="Sibirny A.A."/>
            <person name="Slot J.C."/>
            <person name="Stielow J.B."/>
            <person name="Sun H."/>
            <person name="Kurtzman C.P."/>
            <person name="Blackwell M."/>
            <person name="Grigoriev I.V."/>
            <person name="Jeffries T.W."/>
        </authorList>
    </citation>
    <scope>NUCLEOTIDE SEQUENCE [LARGE SCALE GENOMIC DNA]</scope>
    <source>
        <strain evidence="11 12">NRRL YB-4993</strain>
    </source>
</reference>
<evidence type="ECO:0000256" key="3">
    <source>
        <dbReference type="ARBA" id="ARBA00022475"/>
    </source>
</evidence>
<evidence type="ECO:0000259" key="10">
    <source>
        <dbReference type="Pfam" id="PF07670"/>
    </source>
</evidence>
<dbReference type="InterPro" id="IPR011657">
    <property type="entry name" value="CNT_C_dom"/>
</dbReference>
<evidence type="ECO:0000256" key="1">
    <source>
        <dbReference type="ARBA" id="ARBA00004651"/>
    </source>
</evidence>
<feature type="transmembrane region" description="Helical" evidence="7">
    <location>
        <begin position="240"/>
        <end position="264"/>
    </location>
</feature>
<evidence type="ECO:0000256" key="7">
    <source>
        <dbReference type="SAM" id="Phobius"/>
    </source>
</evidence>
<feature type="transmembrane region" description="Helical" evidence="7">
    <location>
        <begin position="467"/>
        <end position="491"/>
    </location>
</feature>
<comment type="subcellular location">
    <subcellularLocation>
        <location evidence="1">Cell membrane</location>
        <topology evidence="1">Multi-pass membrane protein</topology>
    </subcellularLocation>
</comment>
<evidence type="ECO:0000313" key="11">
    <source>
        <dbReference type="EMBL" id="OBA22676.1"/>
    </source>
</evidence>
<dbReference type="InterPro" id="IPR008276">
    <property type="entry name" value="C_nuclsd_transpt"/>
</dbReference>
<keyword evidence="4 7" id="KW-0812">Transmembrane</keyword>
<dbReference type="PANTHER" id="PTHR10590">
    <property type="entry name" value="SODIUM/NUCLEOSIDE COTRANSPORTER"/>
    <property type="match status" value="1"/>
</dbReference>
<feature type="transmembrane region" description="Helical" evidence="7">
    <location>
        <begin position="503"/>
        <end position="526"/>
    </location>
</feature>
<comment type="caution">
    <text evidence="11">The sequence shown here is derived from an EMBL/GenBank/DDBJ whole genome shotgun (WGS) entry which is preliminary data.</text>
</comment>
<evidence type="ECO:0000259" key="8">
    <source>
        <dbReference type="Pfam" id="PF01773"/>
    </source>
</evidence>
<name>A0A1A0HFA5_9ASCO</name>
<evidence type="ECO:0000256" key="6">
    <source>
        <dbReference type="ARBA" id="ARBA00023136"/>
    </source>
</evidence>
<dbReference type="Proteomes" id="UP000092555">
    <property type="component" value="Unassembled WGS sequence"/>
</dbReference>
<evidence type="ECO:0000256" key="4">
    <source>
        <dbReference type="ARBA" id="ARBA00022692"/>
    </source>
</evidence>
<dbReference type="AlphaFoldDB" id="A0A1A0HFA5"/>
<feature type="transmembrane region" description="Helical" evidence="7">
    <location>
        <begin position="90"/>
        <end position="110"/>
    </location>
</feature>
<gene>
    <name evidence="11" type="ORF">METBIDRAFT_75886</name>
</gene>
<feature type="transmembrane region" description="Helical" evidence="7">
    <location>
        <begin position="122"/>
        <end position="139"/>
    </location>
</feature>
<dbReference type="Pfam" id="PF01773">
    <property type="entry name" value="Nucleos_tra2_N"/>
    <property type="match status" value="1"/>
</dbReference>
<feature type="domain" description="Nucleoside transporter/FeoB GTPase Gate" evidence="10">
    <location>
        <begin position="207"/>
        <end position="304"/>
    </location>
</feature>
<feature type="transmembrane region" description="Helical" evidence="7">
    <location>
        <begin position="38"/>
        <end position="55"/>
    </location>
</feature>
<dbReference type="GeneID" id="30031411"/>
<organism evidence="11 12">
    <name type="scientific">Metschnikowia bicuspidata var. bicuspidata NRRL YB-4993</name>
    <dbReference type="NCBI Taxonomy" id="869754"/>
    <lineage>
        <taxon>Eukaryota</taxon>
        <taxon>Fungi</taxon>
        <taxon>Dikarya</taxon>
        <taxon>Ascomycota</taxon>
        <taxon>Saccharomycotina</taxon>
        <taxon>Pichiomycetes</taxon>
        <taxon>Metschnikowiaceae</taxon>
        <taxon>Metschnikowia</taxon>
    </lineage>
</organism>
<comment type="similarity">
    <text evidence="2">Belongs to the concentrative nucleoside transporter (CNT) (TC 2.A.41) family.</text>
</comment>
<dbReference type="Pfam" id="PF07670">
    <property type="entry name" value="Gate"/>
    <property type="match status" value="1"/>
</dbReference>
<dbReference type="OrthoDB" id="6075923at2759"/>
<feature type="domain" description="Concentrative nucleoside transporter C-terminal" evidence="9">
    <location>
        <begin position="311"/>
        <end position="523"/>
    </location>
</feature>
<dbReference type="InterPro" id="IPR002668">
    <property type="entry name" value="CNT_N_dom"/>
</dbReference>
<feature type="transmembrane region" description="Helical" evidence="7">
    <location>
        <begin position="367"/>
        <end position="393"/>
    </location>
</feature>
<feature type="transmembrane region" description="Helical" evidence="7">
    <location>
        <begin position="285"/>
        <end position="304"/>
    </location>
</feature>
<dbReference type="Pfam" id="PF07662">
    <property type="entry name" value="Nucleos_tra2_C"/>
    <property type="match status" value="1"/>
</dbReference>
<evidence type="ECO:0000313" key="12">
    <source>
        <dbReference type="Proteomes" id="UP000092555"/>
    </source>
</evidence>
<feature type="transmembrane region" description="Helical" evidence="7">
    <location>
        <begin position="205"/>
        <end position="228"/>
    </location>
</feature>
<dbReference type="InterPro" id="IPR011642">
    <property type="entry name" value="Gate_dom"/>
</dbReference>